<proteinExistence type="inferred from homology"/>
<comment type="catalytic activity">
    <reaction evidence="7 9">
        <text>O-phospho-L-seryl-[protein] + H2O = L-seryl-[protein] + phosphate</text>
        <dbReference type="Rhea" id="RHEA:20629"/>
        <dbReference type="Rhea" id="RHEA-COMP:9863"/>
        <dbReference type="Rhea" id="RHEA-COMP:11604"/>
        <dbReference type="ChEBI" id="CHEBI:15377"/>
        <dbReference type="ChEBI" id="CHEBI:29999"/>
        <dbReference type="ChEBI" id="CHEBI:43474"/>
        <dbReference type="ChEBI" id="CHEBI:83421"/>
        <dbReference type="EC" id="3.1.3.16"/>
    </reaction>
</comment>
<dbReference type="Gene3D" id="3.60.40.10">
    <property type="entry name" value="PPM-type phosphatase domain"/>
    <property type="match status" value="1"/>
</dbReference>
<accession>A0A9N9RT16</accession>
<feature type="chain" id="PRO_5040282841" description="Protein phosphatase" evidence="10">
    <location>
        <begin position="24"/>
        <end position="317"/>
    </location>
</feature>
<dbReference type="PANTHER" id="PTHR12320">
    <property type="entry name" value="PROTEIN PHOSPHATASE 2C"/>
    <property type="match status" value="1"/>
</dbReference>
<dbReference type="EMBL" id="OU895878">
    <property type="protein sequence ID" value="CAG9802757.1"/>
    <property type="molecule type" value="Genomic_DNA"/>
</dbReference>
<evidence type="ECO:0000313" key="13">
    <source>
        <dbReference type="Proteomes" id="UP001153620"/>
    </source>
</evidence>
<protein>
    <recommendedName>
        <fullName evidence="9">Protein phosphatase</fullName>
        <ecNumber evidence="9">3.1.3.16</ecNumber>
    </recommendedName>
</protein>
<dbReference type="PROSITE" id="PS51746">
    <property type="entry name" value="PPM_2"/>
    <property type="match status" value="1"/>
</dbReference>
<feature type="domain" description="PPM-type phosphatase" evidence="11">
    <location>
        <begin position="41"/>
        <end position="316"/>
    </location>
</feature>
<dbReference type="OrthoDB" id="60843at2759"/>
<comment type="catalytic activity">
    <reaction evidence="8 9">
        <text>O-phospho-L-threonyl-[protein] + H2O = L-threonyl-[protein] + phosphate</text>
        <dbReference type="Rhea" id="RHEA:47004"/>
        <dbReference type="Rhea" id="RHEA-COMP:11060"/>
        <dbReference type="Rhea" id="RHEA-COMP:11605"/>
        <dbReference type="ChEBI" id="CHEBI:15377"/>
        <dbReference type="ChEBI" id="CHEBI:30013"/>
        <dbReference type="ChEBI" id="CHEBI:43474"/>
        <dbReference type="ChEBI" id="CHEBI:61977"/>
        <dbReference type="EC" id="3.1.3.16"/>
    </reaction>
</comment>
<comment type="cofactor">
    <cofactor evidence="2 9">
        <name>Mg(2+)</name>
        <dbReference type="ChEBI" id="CHEBI:18420"/>
    </cofactor>
</comment>
<dbReference type="PANTHER" id="PTHR12320:SF1">
    <property type="entry name" value="PROTEIN PHOSPHATASE PTC7 HOMOLOG"/>
    <property type="match status" value="1"/>
</dbReference>
<keyword evidence="9" id="KW-0479">Metal-binding</keyword>
<dbReference type="AlphaFoldDB" id="A0A9N9RT16"/>
<dbReference type="GO" id="GO:0004722">
    <property type="term" value="F:protein serine/threonine phosphatase activity"/>
    <property type="evidence" value="ECO:0007669"/>
    <property type="project" value="UniProtKB-EC"/>
</dbReference>
<comment type="similarity">
    <text evidence="3 9">Belongs to the PP2C family.</text>
</comment>
<dbReference type="Proteomes" id="UP001153620">
    <property type="component" value="Chromosome 2"/>
</dbReference>
<reference evidence="12" key="2">
    <citation type="submission" date="2022-10" db="EMBL/GenBank/DDBJ databases">
        <authorList>
            <consortium name="ENA_rothamsted_submissions"/>
            <consortium name="culmorum"/>
            <person name="King R."/>
        </authorList>
    </citation>
    <scope>NUCLEOTIDE SEQUENCE</scope>
</reference>
<evidence type="ECO:0000256" key="8">
    <source>
        <dbReference type="ARBA" id="ARBA00048336"/>
    </source>
</evidence>
<evidence type="ECO:0000256" key="1">
    <source>
        <dbReference type="ARBA" id="ARBA00001936"/>
    </source>
</evidence>
<dbReference type="SUPFAM" id="SSF81606">
    <property type="entry name" value="PP2C-like"/>
    <property type="match status" value="1"/>
</dbReference>
<evidence type="ECO:0000256" key="9">
    <source>
        <dbReference type="RuleBase" id="RU366020"/>
    </source>
</evidence>
<comment type="cofactor">
    <cofactor evidence="1 9">
        <name>Mn(2+)</name>
        <dbReference type="ChEBI" id="CHEBI:29035"/>
    </cofactor>
</comment>
<evidence type="ECO:0000256" key="3">
    <source>
        <dbReference type="ARBA" id="ARBA00006702"/>
    </source>
</evidence>
<evidence type="ECO:0000259" key="11">
    <source>
        <dbReference type="PROSITE" id="PS51746"/>
    </source>
</evidence>
<evidence type="ECO:0000313" key="12">
    <source>
        <dbReference type="EMBL" id="CAG9802757.1"/>
    </source>
</evidence>
<reference evidence="12" key="1">
    <citation type="submission" date="2022-01" db="EMBL/GenBank/DDBJ databases">
        <authorList>
            <person name="King R."/>
        </authorList>
    </citation>
    <scope>NUCLEOTIDE SEQUENCE</scope>
</reference>
<evidence type="ECO:0000256" key="7">
    <source>
        <dbReference type="ARBA" id="ARBA00047761"/>
    </source>
</evidence>
<dbReference type="EC" id="3.1.3.16" evidence="9"/>
<dbReference type="InterPro" id="IPR036457">
    <property type="entry name" value="PPM-type-like_dom_sf"/>
</dbReference>
<keyword evidence="4 9" id="KW-0460">Magnesium</keyword>
<evidence type="ECO:0000256" key="10">
    <source>
        <dbReference type="SAM" id="SignalP"/>
    </source>
</evidence>
<dbReference type="InterPro" id="IPR001932">
    <property type="entry name" value="PPM-type_phosphatase-like_dom"/>
</dbReference>
<keyword evidence="10" id="KW-0732">Signal</keyword>
<organism evidence="12 13">
    <name type="scientific">Chironomus riparius</name>
    <dbReference type="NCBI Taxonomy" id="315576"/>
    <lineage>
        <taxon>Eukaryota</taxon>
        <taxon>Metazoa</taxon>
        <taxon>Ecdysozoa</taxon>
        <taxon>Arthropoda</taxon>
        <taxon>Hexapoda</taxon>
        <taxon>Insecta</taxon>
        <taxon>Pterygota</taxon>
        <taxon>Neoptera</taxon>
        <taxon>Endopterygota</taxon>
        <taxon>Diptera</taxon>
        <taxon>Nematocera</taxon>
        <taxon>Chironomoidea</taxon>
        <taxon>Chironomidae</taxon>
        <taxon>Chironominae</taxon>
        <taxon>Chironomus</taxon>
    </lineage>
</organism>
<dbReference type="InterPro" id="IPR039123">
    <property type="entry name" value="PPTC7"/>
</dbReference>
<dbReference type="GO" id="GO:0046872">
    <property type="term" value="F:metal ion binding"/>
    <property type="evidence" value="ECO:0007669"/>
    <property type="project" value="UniProtKB-UniRule"/>
</dbReference>
<keyword evidence="13" id="KW-1185">Reference proteome</keyword>
<evidence type="ECO:0000256" key="2">
    <source>
        <dbReference type="ARBA" id="ARBA00001946"/>
    </source>
</evidence>
<evidence type="ECO:0000256" key="4">
    <source>
        <dbReference type="ARBA" id="ARBA00022842"/>
    </source>
</evidence>
<feature type="signal peptide" evidence="10">
    <location>
        <begin position="1"/>
        <end position="23"/>
    </location>
</feature>
<keyword evidence="6 9" id="KW-0464">Manganese</keyword>
<evidence type="ECO:0000256" key="6">
    <source>
        <dbReference type="ARBA" id="ARBA00023211"/>
    </source>
</evidence>
<sequence>MSELNLTIFLLLITSLFSKLSSSNTLHKGAACFSKTFLATNFNASENNNIPLRINGNECGEDDFSISQREDINLFTLADGVGSWVQYGVNPKIFTRELLKSINIQFKLLNNSTITEHDKRKVSFLLYIISKAYDNVQRTKKFIRLGSCTLVALSLNLKTLHLNSYVLGDSGFMIIRNNRIVYRSKDLLHGFNFPFQLAFMTEHSNSPFDGFIRPFKLRVNDVIIIGSDGLFDNLYDEAILYYVNKEVKYLSPKIQKGYSEAARRIAKKLTIIAKRIGEIENEVATPFSDEVNALQILNFTVYNGKNDDTTVVAFIVS</sequence>
<evidence type="ECO:0000256" key="5">
    <source>
        <dbReference type="ARBA" id="ARBA00022912"/>
    </source>
</evidence>
<gene>
    <name evidence="12" type="ORF">CHIRRI_LOCUS5662</name>
</gene>
<keyword evidence="5 9" id="KW-0904">Protein phosphatase</keyword>
<name>A0A9N9RT16_9DIPT</name>
<keyword evidence="9" id="KW-0378">Hydrolase</keyword>